<proteinExistence type="predicted"/>
<dbReference type="AlphaFoldDB" id="A0A831M1U6"/>
<protein>
    <submittedName>
        <fullName evidence="2">PKD domain-containing protein</fullName>
    </submittedName>
</protein>
<dbReference type="FunFam" id="2.60.40.10:FF:000270">
    <property type="entry name" value="Cell surface protein"/>
    <property type="match status" value="1"/>
</dbReference>
<dbReference type="CDD" id="cd00146">
    <property type="entry name" value="PKD"/>
    <property type="match status" value="2"/>
</dbReference>
<feature type="domain" description="PKD" evidence="1">
    <location>
        <begin position="1"/>
        <end position="71"/>
    </location>
</feature>
<sequence>SGPAPLAVAFTDLSTVKNISSWFWQFGDNGTSEDQHPAYVYETPGLYTVNLTVTDETNATYAVTKPDYIAVLEDEEEEESADFEANVTSGPAPLAVAFTDLSTVKNISSWFWQFGDNGTSEEQHPVHVYTENGTYDVGLTVYQGLSASYWQIRYEYIRVG</sequence>
<dbReference type="Gene3D" id="2.60.40.10">
    <property type="entry name" value="Immunoglobulins"/>
    <property type="match status" value="2"/>
</dbReference>
<dbReference type="InterPro" id="IPR000601">
    <property type="entry name" value="PKD_dom"/>
</dbReference>
<dbReference type="Pfam" id="PF18911">
    <property type="entry name" value="PKD_4"/>
    <property type="match status" value="2"/>
</dbReference>
<feature type="domain" description="PKD" evidence="1">
    <location>
        <begin position="79"/>
        <end position="141"/>
    </location>
</feature>
<organism evidence="2">
    <name type="scientific">Methanofollis liminatans</name>
    <dbReference type="NCBI Taxonomy" id="2201"/>
    <lineage>
        <taxon>Archaea</taxon>
        <taxon>Methanobacteriati</taxon>
        <taxon>Methanobacteriota</taxon>
        <taxon>Stenosarchaea group</taxon>
        <taxon>Methanomicrobia</taxon>
        <taxon>Methanomicrobiales</taxon>
        <taxon>Methanomicrobiaceae</taxon>
        <taxon>Methanofollis</taxon>
    </lineage>
</organism>
<dbReference type="InterPro" id="IPR035986">
    <property type="entry name" value="PKD_dom_sf"/>
</dbReference>
<dbReference type="SMART" id="SM00089">
    <property type="entry name" value="PKD"/>
    <property type="match status" value="2"/>
</dbReference>
<name>A0A831M1U6_9EURY</name>
<dbReference type="PANTHER" id="PTHR36842">
    <property type="entry name" value="PROTEIN TOLB HOMOLOG"/>
    <property type="match status" value="1"/>
</dbReference>
<comment type="caution">
    <text evidence="2">The sequence shown here is derived from an EMBL/GenBank/DDBJ whole genome shotgun (WGS) entry which is preliminary data.</text>
</comment>
<accession>A0A831M1U6</accession>
<evidence type="ECO:0000259" key="1">
    <source>
        <dbReference type="PROSITE" id="PS50093"/>
    </source>
</evidence>
<dbReference type="PANTHER" id="PTHR36842:SF1">
    <property type="entry name" value="PROTEIN TOLB"/>
    <property type="match status" value="1"/>
</dbReference>
<dbReference type="InterPro" id="IPR013783">
    <property type="entry name" value="Ig-like_fold"/>
</dbReference>
<gene>
    <name evidence="2" type="ORF">ENN52_04225</name>
</gene>
<feature type="non-terminal residue" evidence="2">
    <location>
        <position position="1"/>
    </location>
</feature>
<dbReference type="InterPro" id="IPR022409">
    <property type="entry name" value="PKD/Chitinase_dom"/>
</dbReference>
<reference evidence="2" key="1">
    <citation type="journal article" date="2020" name="mSystems">
        <title>Genome- and Community-Level Interaction Insights into Carbon Utilization and Element Cycling Functions of Hydrothermarchaeota in Hydrothermal Sediment.</title>
        <authorList>
            <person name="Zhou Z."/>
            <person name="Liu Y."/>
            <person name="Xu W."/>
            <person name="Pan J."/>
            <person name="Luo Z.H."/>
            <person name="Li M."/>
        </authorList>
    </citation>
    <scope>NUCLEOTIDE SEQUENCE</scope>
    <source>
        <strain evidence="2">SpSt-1183</strain>
    </source>
</reference>
<dbReference type="SUPFAM" id="SSF49299">
    <property type="entry name" value="PKD domain"/>
    <property type="match status" value="2"/>
</dbReference>
<dbReference type="Proteomes" id="UP000885648">
    <property type="component" value="Unassembled WGS sequence"/>
</dbReference>
<evidence type="ECO:0000313" key="2">
    <source>
        <dbReference type="EMBL" id="HDS63323.1"/>
    </source>
</evidence>
<dbReference type="PROSITE" id="PS50093">
    <property type="entry name" value="PKD"/>
    <property type="match status" value="2"/>
</dbReference>
<dbReference type="EMBL" id="DSBY01000176">
    <property type="protein sequence ID" value="HDS63323.1"/>
    <property type="molecule type" value="Genomic_DNA"/>
</dbReference>